<gene>
    <name evidence="6" type="ORF">GGQ88_000007</name>
</gene>
<dbReference type="InterPro" id="IPR011010">
    <property type="entry name" value="DNA_brk_join_enz"/>
</dbReference>
<dbReference type="AlphaFoldDB" id="A0A7W6EU42"/>
<dbReference type="Gene3D" id="3.30.160.390">
    <property type="entry name" value="Integrase, DNA-binding domain"/>
    <property type="match status" value="1"/>
</dbReference>
<dbReference type="Pfam" id="PF22022">
    <property type="entry name" value="Phage_int_M"/>
    <property type="match status" value="1"/>
</dbReference>
<evidence type="ECO:0000259" key="4">
    <source>
        <dbReference type="Pfam" id="PF13356"/>
    </source>
</evidence>
<name>A0A7W6EU42_9SPHN</name>
<dbReference type="Proteomes" id="UP000562395">
    <property type="component" value="Unassembled WGS sequence"/>
</dbReference>
<feature type="domain" description="Integrase DNA-binding" evidence="4">
    <location>
        <begin position="1"/>
        <end position="43"/>
    </location>
</feature>
<dbReference type="InterPro" id="IPR010998">
    <property type="entry name" value="Integrase_recombinase_N"/>
</dbReference>
<sequence>MNYRFGGKEKLLSFGGYPALGLAAARDKRTAAKALLREGRDPIGNSLDSSASDPNTFLKVAERWHENRKSALDAAHADRVWSRLQRDVFPEIGERLISEITAPDVLDMVRKIEAHGALDISRRAKQGVGQVFQFAIACGDFTQIPSFAHVVRQDSPVIALQKSSAVEGVII</sequence>
<dbReference type="PANTHER" id="PTHR30629:SF2">
    <property type="entry name" value="PROPHAGE INTEGRASE INTS-RELATED"/>
    <property type="match status" value="1"/>
</dbReference>
<dbReference type="InterPro" id="IPR053876">
    <property type="entry name" value="Phage_int_M"/>
</dbReference>
<evidence type="ECO:0000256" key="2">
    <source>
        <dbReference type="ARBA" id="ARBA00022908"/>
    </source>
</evidence>
<evidence type="ECO:0008006" key="8">
    <source>
        <dbReference type="Google" id="ProtNLM"/>
    </source>
</evidence>
<dbReference type="InterPro" id="IPR038488">
    <property type="entry name" value="Integrase_DNA-bd_sf"/>
</dbReference>
<dbReference type="GO" id="GO:0015074">
    <property type="term" value="P:DNA integration"/>
    <property type="evidence" value="ECO:0007669"/>
    <property type="project" value="UniProtKB-KW"/>
</dbReference>
<dbReference type="EMBL" id="JACICY010000001">
    <property type="protein sequence ID" value="MBB3858767.1"/>
    <property type="molecule type" value="Genomic_DNA"/>
</dbReference>
<protein>
    <recommendedName>
        <fullName evidence="8">DUF4102 domain-containing protein</fullName>
    </recommendedName>
</protein>
<keyword evidence="3" id="KW-0238">DNA-binding</keyword>
<evidence type="ECO:0000259" key="5">
    <source>
        <dbReference type="Pfam" id="PF22022"/>
    </source>
</evidence>
<dbReference type="Pfam" id="PF13356">
    <property type="entry name" value="Arm-DNA-bind_3"/>
    <property type="match status" value="1"/>
</dbReference>
<organism evidence="6 7">
    <name type="scientific">Novosphingobium hassiacum</name>
    <dbReference type="NCBI Taxonomy" id="173676"/>
    <lineage>
        <taxon>Bacteria</taxon>
        <taxon>Pseudomonadati</taxon>
        <taxon>Pseudomonadota</taxon>
        <taxon>Alphaproteobacteria</taxon>
        <taxon>Sphingomonadales</taxon>
        <taxon>Sphingomonadaceae</taxon>
        <taxon>Novosphingobium</taxon>
    </lineage>
</organism>
<reference evidence="6 7" key="1">
    <citation type="submission" date="2020-08" db="EMBL/GenBank/DDBJ databases">
        <title>Genomic Encyclopedia of Type Strains, Phase IV (KMG-IV): sequencing the most valuable type-strain genomes for metagenomic binning, comparative biology and taxonomic classification.</title>
        <authorList>
            <person name="Goeker M."/>
        </authorList>
    </citation>
    <scope>NUCLEOTIDE SEQUENCE [LARGE SCALE GENOMIC DNA]</scope>
    <source>
        <strain evidence="6 7">DSM 14552</strain>
    </source>
</reference>
<accession>A0A7W6EU42</accession>
<keyword evidence="2" id="KW-0229">DNA integration</keyword>
<dbReference type="GO" id="GO:0003677">
    <property type="term" value="F:DNA binding"/>
    <property type="evidence" value="ECO:0007669"/>
    <property type="project" value="UniProtKB-KW"/>
</dbReference>
<dbReference type="InterPro" id="IPR050808">
    <property type="entry name" value="Phage_Integrase"/>
</dbReference>
<keyword evidence="7" id="KW-1185">Reference proteome</keyword>
<evidence type="ECO:0000313" key="6">
    <source>
        <dbReference type="EMBL" id="MBB3858767.1"/>
    </source>
</evidence>
<feature type="domain" description="Phage integrase central" evidence="5">
    <location>
        <begin position="57"/>
        <end position="143"/>
    </location>
</feature>
<dbReference type="RefSeq" id="WP_246385367.1">
    <property type="nucleotide sequence ID" value="NZ_JACICY010000001.1"/>
</dbReference>
<dbReference type="SUPFAM" id="SSF56349">
    <property type="entry name" value="DNA breaking-rejoining enzymes"/>
    <property type="match status" value="1"/>
</dbReference>
<evidence type="ECO:0000313" key="7">
    <source>
        <dbReference type="Proteomes" id="UP000562395"/>
    </source>
</evidence>
<dbReference type="InterPro" id="IPR025166">
    <property type="entry name" value="Integrase_DNA_bind_dom"/>
</dbReference>
<comment type="caution">
    <text evidence="6">The sequence shown here is derived from an EMBL/GenBank/DDBJ whole genome shotgun (WGS) entry which is preliminary data.</text>
</comment>
<dbReference type="PANTHER" id="PTHR30629">
    <property type="entry name" value="PROPHAGE INTEGRASE"/>
    <property type="match status" value="1"/>
</dbReference>
<proteinExistence type="inferred from homology"/>
<evidence type="ECO:0000256" key="1">
    <source>
        <dbReference type="ARBA" id="ARBA00008857"/>
    </source>
</evidence>
<evidence type="ECO:0000256" key="3">
    <source>
        <dbReference type="ARBA" id="ARBA00023125"/>
    </source>
</evidence>
<dbReference type="Gene3D" id="1.10.150.130">
    <property type="match status" value="1"/>
</dbReference>
<comment type="similarity">
    <text evidence="1">Belongs to the 'phage' integrase family.</text>
</comment>